<dbReference type="AlphaFoldDB" id="A0A2B4S020"/>
<gene>
    <name evidence="11" type="primary">trim71</name>
    <name evidence="11" type="ORF">AWC38_SpisGene13630</name>
</gene>
<keyword evidence="3" id="KW-0677">Repeat</keyword>
<dbReference type="Pfam" id="PF00630">
    <property type="entry name" value="Filamin"/>
    <property type="match status" value="1"/>
</dbReference>
<dbReference type="InterPro" id="IPR050952">
    <property type="entry name" value="TRIM-NHL_E3_ligases"/>
</dbReference>
<dbReference type="PANTHER" id="PTHR24104:SF48">
    <property type="entry name" value="PROTEIN WECH"/>
    <property type="match status" value="1"/>
</dbReference>
<feature type="repeat" description="Filamin" evidence="7">
    <location>
        <begin position="171"/>
        <end position="213"/>
    </location>
</feature>
<dbReference type="OrthoDB" id="342730at2759"/>
<dbReference type="GO" id="GO:0008270">
    <property type="term" value="F:zinc ion binding"/>
    <property type="evidence" value="ECO:0007669"/>
    <property type="project" value="UniProtKB-KW"/>
</dbReference>
<dbReference type="PANTHER" id="PTHR24104">
    <property type="entry name" value="E3 UBIQUITIN-PROTEIN LIGASE NHLRC1-RELATED"/>
    <property type="match status" value="1"/>
</dbReference>
<feature type="domain" description="RING-type" evidence="9">
    <location>
        <begin position="16"/>
        <end position="59"/>
    </location>
</feature>
<dbReference type="SUPFAM" id="SSF57850">
    <property type="entry name" value="RING/U-box"/>
    <property type="match status" value="1"/>
</dbReference>
<keyword evidence="4 6" id="KW-0863">Zinc-finger</keyword>
<dbReference type="InterPro" id="IPR014756">
    <property type="entry name" value="Ig_E-set"/>
</dbReference>
<dbReference type="Pfam" id="PF01436">
    <property type="entry name" value="NHL"/>
    <property type="match status" value="3"/>
</dbReference>
<name>A0A2B4S020_STYPI</name>
<proteinExistence type="predicted"/>
<dbReference type="Pfam" id="PF13445">
    <property type="entry name" value="zf-RING_UBOX"/>
    <property type="match status" value="1"/>
</dbReference>
<dbReference type="PROSITE" id="PS50089">
    <property type="entry name" value="ZF_RING_2"/>
    <property type="match status" value="1"/>
</dbReference>
<dbReference type="Gene3D" id="2.120.10.30">
    <property type="entry name" value="TolB, C-terminal domain"/>
    <property type="match status" value="1"/>
</dbReference>
<evidence type="ECO:0000259" key="10">
    <source>
        <dbReference type="PROSITE" id="PS50119"/>
    </source>
</evidence>
<keyword evidence="12" id="KW-1185">Reference proteome</keyword>
<evidence type="ECO:0000256" key="2">
    <source>
        <dbReference type="ARBA" id="ARBA00022723"/>
    </source>
</evidence>
<dbReference type="PROSITE" id="PS00518">
    <property type="entry name" value="ZF_RING_1"/>
    <property type="match status" value="1"/>
</dbReference>
<dbReference type="InterPro" id="IPR001258">
    <property type="entry name" value="NHL_repeat"/>
</dbReference>
<dbReference type="GO" id="GO:0000209">
    <property type="term" value="P:protein polyubiquitination"/>
    <property type="evidence" value="ECO:0007669"/>
    <property type="project" value="TreeGrafter"/>
</dbReference>
<organism evidence="11 12">
    <name type="scientific">Stylophora pistillata</name>
    <name type="common">Smooth cauliflower coral</name>
    <dbReference type="NCBI Taxonomy" id="50429"/>
    <lineage>
        <taxon>Eukaryota</taxon>
        <taxon>Metazoa</taxon>
        <taxon>Cnidaria</taxon>
        <taxon>Anthozoa</taxon>
        <taxon>Hexacorallia</taxon>
        <taxon>Scleractinia</taxon>
        <taxon>Astrocoeniina</taxon>
        <taxon>Pocilloporidae</taxon>
        <taxon>Stylophora</taxon>
    </lineage>
</organism>
<comment type="caution">
    <text evidence="11">The sequence shown here is derived from an EMBL/GenBank/DDBJ whole genome shotgun (WGS) entry which is preliminary data.</text>
</comment>
<dbReference type="GO" id="GO:0043161">
    <property type="term" value="P:proteasome-mediated ubiquitin-dependent protein catabolic process"/>
    <property type="evidence" value="ECO:0007669"/>
    <property type="project" value="TreeGrafter"/>
</dbReference>
<evidence type="ECO:0000256" key="3">
    <source>
        <dbReference type="ARBA" id="ARBA00022737"/>
    </source>
</evidence>
<accession>A0A2B4S020</accession>
<keyword evidence="2" id="KW-0479">Metal-binding</keyword>
<dbReference type="InterPro" id="IPR001841">
    <property type="entry name" value="Znf_RING"/>
</dbReference>
<dbReference type="InterPro" id="IPR000315">
    <property type="entry name" value="Znf_B-box"/>
</dbReference>
<dbReference type="SMART" id="SM00184">
    <property type="entry name" value="RING"/>
    <property type="match status" value="1"/>
</dbReference>
<dbReference type="PROSITE" id="PS50119">
    <property type="entry name" value="ZF_BBOX"/>
    <property type="match status" value="1"/>
</dbReference>
<dbReference type="EMBL" id="LSMT01000260">
    <property type="protein sequence ID" value="PFX21842.1"/>
    <property type="molecule type" value="Genomic_DNA"/>
</dbReference>
<dbReference type="InterPro" id="IPR011042">
    <property type="entry name" value="6-blade_b-propeller_TolB-like"/>
</dbReference>
<dbReference type="Proteomes" id="UP000225706">
    <property type="component" value="Unassembled WGS sequence"/>
</dbReference>
<dbReference type="PROSITE" id="PS50194">
    <property type="entry name" value="FILAMIN_REPEAT"/>
    <property type="match status" value="1"/>
</dbReference>
<dbReference type="InterPro" id="IPR013783">
    <property type="entry name" value="Ig-like_fold"/>
</dbReference>
<feature type="repeat" description="NHL" evidence="8">
    <location>
        <begin position="268"/>
        <end position="311"/>
    </location>
</feature>
<reference evidence="12" key="1">
    <citation type="journal article" date="2017" name="bioRxiv">
        <title>Comparative analysis of the genomes of Stylophora pistillata and Acropora digitifera provides evidence for extensive differences between species of corals.</title>
        <authorList>
            <person name="Voolstra C.R."/>
            <person name="Li Y."/>
            <person name="Liew Y.J."/>
            <person name="Baumgarten S."/>
            <person name="Zoccola D."/>
            <person name="Flot J.-F."/>
            <person name="Tambutte S."/>
            <person name="Allemand D."/>
            <person name="Aranda M."/>
        </authorList>
    </citation>
    <scope>NUCLEOTIDE SEQUENCE [LARGE SCALE GENOMIC DNA]</scope>
</reference>
<evidence type="ECO:0000313" key="12">
    <source>
        <dbReference type="Proteomes" id="UP000225706"/>
    </source>
</evidence>
<feature type="domain" description="B box-type" evidence="10">
    <location>
        <begin position="92"/>
        <end position="139"/>
    </location>
</feature>
<evidence type="ECO:0000256" key="8">
    <source>
        <dbReference type="PROSITE-ProRule" id="PRU00504"/>
    </source>
</evidence>
<evidence type="ECO:0000256" key="6">
    <source>
        <dbReference type="PROSITE-ProRule" id="PRU00024"/>
    </source>
</evidence>
<dbReference type="GO" id="GO:0061630">
    <property type="term" value="F:ubiquitin protein ligase activity"/>
    <property type="evidence" value="ECO:0007669"/>
    <property type="project" value="TreeGrafter"/>
</dbReference>
<dbReference type="Gene3D" id="3.30.40.10">
    <property type="entry name" value="Zinc/RING finger domain, C3HC4 (zinc finger)"/>
    <property type="match status" value="1"/>
</dbReference>
<evidence type="ECO:0000313" key="11">
    <source>
        <dbReference type="EMBL" id="PFX21842.1"/>
    </source>
</evidence>
<dbReference type="SUPFAM" id="SSF101898">
    <property type="entry name" value="NHL repeat"/>
    <property type="match status" value="1"/>
</dbReference>
<dbReference type="InterPro" id="IPR013083">
    <property type="entry name" value="Znf_RING/FYVE/PHD"/>
</dbReference>
<evidence type="ECO:0000256" key="5">
    <source>
        <dbReference type="ARBA" id="ARBA00022833"/>
    </source>
</evidence>
<keyword evidence="5" id="KW-0862">Zinc</keyword>
<dbReference type="PROSITE" id="PS51125">
    <property type="entry name" value="NHL"/>
    <property type="match status" value="3"/>
</dbReference>
<evidence type="ECO:0000256" key="4">
    <source>
        <dbReference type="ARBA" id="ARBA00022771"/>
    </source>
</evidence>
<evidence type="ECO:0000259" key="9">
    <source>
        <dbReference type="PROSITE" id="PS50089"/>
    </source>
</evidence>
<dbReference type="SUPFAM" id="SSF81296">
    <property type="entry name" value="E set domains"/>
    <property type="match status" value="1"/>
</dbReference>
<dbReference type="InterPro" id="IPR027370">
    <property type="entry name" value="Znf-RING_euk"/>
</dbReference>
<sequence length="488" mass="54802">MDIKTLLENLHEEVSCSVCLTTFTEPKQLPCLHNFCLHCLTGIQRNSGRHDVITCPECRKESQVPGGNLRDLPTNFRINRLLDVLAIKQCSSTGVKCRNCDKTRVQSFYCFQCCTFWCEECITVHNLLKANKDHRALALKDFEDQDIEDVLKRPAFCSRQGHEKKELEFFLQVKDSNDGSYKVSYFAKETGRCQTVVKVNEAAVHGSPFSVQVSPRQFRLVLSLSQQGSSPEMLRNPWGVAAIERNEMVVTETDNHRVQVFSSHGTYLRSFGNIGDKQGEFNWPAGIASDRNSNIIVVDNGNHRVQLFTEQGEYLSQFGGKGNLDHQLFNPLGLCVDDGNIIIADSDNKLIKMFSPEGHYLSKLGGEGFLTFLFYCIQSGKYLIVSDYDEHCIKVFDRNGQPLDRTVNGPAPPPWSIPAQFRQLFNDFTTNIQVPHTTTIQPCYDCMAGGTSAVTSVVDLEGCNGSALVEGMQKYEQSINCMGRGWKT</sequence>
<evidence type="ECO:0000256" key="7">
    <source>
        <dbReference type="PROSITE-ProRule" id="PRU00087"/>
    </source>
</evidence>
<feature type="repeat" description="NHL" evidence="8">
    <location>
        <begin position="221"/>
        <end position="264"/>
    </location>
</feature>
<keyword evidence="1" id="KW-0597">Phosphoprotein</keyword>
<protein>
    <submittedName>
        <fullName evidence="11">E3 ubiquitin-protein ligase TRIM71</fullName>
    </submittedName>
</protein>
<feature type="repeat" description="NHL" evidence="8">
    <location>
        <begin position="315"/>
        <end position="357"/>
    </location>
</feature>
<dbReference type="InterPro" id="IPR017868">
    <property type="entry name" value="Filamin/ABP280_repeat-like"/>
</dbReference>
<dbReference type="InterPro" id="IPR017907">
    <property type="entry name" value="Znf_RING_CS"/>
</dbReference>
<dbReference type="Gene3D" id="2.60.40.10">
    <property type="entry name" value="Immunoglobulins"/>
    <property type="match status" value="1"/>
</dbReference>
<evidence type="ECO:0000256" key="1">
    <source>
        <dbReference type="ARBA" id="ARBA00022553"/>
    </source>
</evidence>